<reference evidence="3 4" key="1">
    <citation type="journal article" date="2018" name="Appl. Environ. Microbiol.">
        <title>Antimicrobial susceptibility testing and tentative epidemiological cut-off values of five Bacillus species relevant for use as animal feed additives or for plant protection.</title>
        <authorList>
            <person name="Agerso Y."/>
            <person name="Stuer-Lauridsen B."/>
            <person name="Bjerre K."/>
            <person name="Jensen M.G."/>
            <person name="Johansen E."/>
            <person name="Bennedsen M."/>
            <person name="Brockmann E."/>
            <person name="Nielsen B."/>
        </authorList>
    </citation>
    <scope>NUCLEOTIDE SEQUENCE [LARGE SCALE GENOMIC DNA]</scope>
    <source>
        <strain evidence="3 4">CHCC20162</strain>
    </source>
</reference>
<evidence type="ECO:0000313" key="4">
    <source>
        <dbReference type="Proteomes" id="UP000256519"/>
    </source>
</evidence>
<evidence type="ECO:0000313" key="3">
    <source>
        <dbReference type="EMBL" id="RDZ11811.1"/>
    </source>
</evidence>
<keyword evidence="1" id="KW-0378">Hydrolase</keyword>
<accession>A0A3D8WYT1</accession>
<evidence type="ECO:0000256" key="1">
    <source>
        <dbReference type="ARBA" id="ARBA00022801"/>
    </source>
</evidence>
<dbReference type="Gene3D" id="1.10.3550.10">
    <property type="entry name" value="eoxyguanosinetriphosphate triphosphohydrolase domain-like"/>
    <property type="match status" value="1"/>
</dbReference>
<dbReference type="RefSeq" id="WP_116076307.1">
    <property type="nucleotide sequence ID" value="NZ_CP187633.1"/>
</dbReference>
<protein>
    <recommendedName>
        <fullName evidence="2">Phosphohydrolase-associated domain-containing protein</fullName>
    </recommendedName>
</protein>
<name>A0A3D8WYT1_PRIMG</name>
<comment type="caution">
    <text evidence="3">The sequence shown here is derived from an EMBL/GenBank/DDBJ whole genome shotgun (WGS) entry which is preliminary data.</text>
</comment>
<proteinExistence type="predicted"/>
<sequence length="76" mass="8778">MKSLFNSFCDDTFNNDNLLLLVGFRGTEESKKRMIADYISGMMDSYAVQVFQNLYGKSASDIIYDVSHFRDYKPKS</sequence>
<evidence type="ECO:0000259" key="2">
    <source>
        <dbReference type="Pfam" id="PF13286"/>
    </source>
</evidence>
<dbReference type="InterPro" id="IPR026875">
    <property type="entry name" value="PHydrolase_assoc_dom"/>
</dbReference>
<feature type="domain" description="Phosphohydrolase-associated" evidence="2">
    <location>
        <begin position="27"/>
        <end position="52"/>
    </location>
</feature>
<gene>
    <name evidence="3" type="ORF">C3744_19865</name>
</gene>
<dbReference type="EMBL" id="PQWM01000025">
    <property type="protein sequence ID" value="RDZ11811.1"/>
    <property type="molecule type" value="Genomic_DNA"/>
</dbReference>
<dbReference type="GO" id="GO:0016787">
    <property type="term" value="F:hydrolase activity"/>
    <property type="evidence" value="ECO:0007669"/>
    <property type="project" value="UniProtKB-KW"/>
</dbReference>
<organism evidence="3 4">
    <name type="scientific">Priestia megaterium</name>
    <name type="common">Bacillus megaterium</name>
    <dbReference type="NCBI Taxonomy" id="1404"/>
    <lineage>
        <taxon>Bacteria</taxon>
        <taxon>Bacillati</taxon>
        <taxon>Bacillota</taxon>
        <taxon>Bacilli</taxon>
        <taxon>Bacillales</taxon>
        <taxon>Bacillaceae</taxon>
        <taxon>Priestia</taxon>
    </lineage>
</organism>
<dbReference type="InterPro" id="IPR027432">
    <property type="entry name" value="dGTP_triphosphohydrolase_C"/>
</dbReference>
<dbReference type="AlphaFoldDB" id="A0A3D8WYT1"/>
<dbReference type="Proteomes" id="UP000256519">
    <property type="component" value="Unassembled WGS sequence"/>
</dbReference>
<dbReference type="Pfam" id="PF13286">
    <property type="entry name" value="HD_assoc"/>
    <property type="match status" value="1"/>
</dbReference>